<evidence type="ECO:0000313" key="8">
    <source>
        <dbReference type="EMBL" id="KZL77171.1"/>
    </source>
</evidence>
<gene>
    <name evidence="8" type="ORF">CT0861_01592</name>
</gene>
<evidence type="ECO:0000256" key="4">
    <source>
        <dbReference type="ARBA" id="ARBA00023136"/>
    </source>
</evidence>
<keyword evidence="7" id="KW-0732">Signal</keyword>
<dbReference type="GO" id="GO:0016020">
    <property type="term" value="C:membrane"/>
    <property type="evidence" value="ECO:0007669"/>
    <property type="project" value="UniProtKB-SubCell"/>
</dbReference>
<evidence type="ECO:0000256" key="3">
    <source>
        <dbReference type="ARBA" id="ARBA00022989"/>
    </source>
</evidence>
<evidence type="ECO:0000256" key="7">
    <source>
        <dbReference type="SAM" id="SignalP"/>
    </source>
</evidence>
<evidence type="ECO:0000256" key="5">
    <source>
        <dbReference type="SAM" id="MobiDB-lite"/>
    </source>
</evidence>
<evidence type="ECO:0000313" key="9">
    <source>
        <dbReference type="Proteomes" id="UP000076552"/>
    </source>
</evidence>
<keyword evidence="4 6" id="KW-0472">Membrane</keyword>
<comment type="caution">
    <text evidence="8">The sequence shown here is derived from an EMBL/GenBank/DDBJ whole genome shotgun (WGS) entry which is preliminary data.</text>
</comment>
<feature type="compositionally biased region" description="Low complexity" evidence="5">
    <location>
        <begin position="210"/>
        <end position="242"/>
    </location>
</feature>
<sequence>MKPLSVLLLGVAGSLSKAQLVLGDKHRDGGDQPFNVAVNARVIAEVLTVLTSTVSPSSPLITPKPMVVAERDVSLLQVETLGSNTCGFFMLSKDSLSMTRTRICDDIASSCAASGSYLGCGARPHTTCFNGKEPVCASSARPGEQTLCCHKTRNLNGECQTFIRDDGALGEKMLLGCREADIVWDLIVSLKTATDQFSGASTTVATSAVPISSMPSDTPSPSTPTLPATSAATPATATGKSTNSNDSTHPHTGAIVGGVLGGLAILAIASCVAVWLVVRRRRASALNRGSDGHLSPSPSHELPGDQPCVPPKEGAEEHCSYEALSPASTSREIHQVPANDAVGSPMKPAELD</sequence>
<keyword evidence="3 6" id="KW-1133">Transmembrane helix</keyword>
<dbReference type="InterPro" id="IPR051694">
    <property type="entry name" value="Immunoregulatory_rcpt-like"/>
</dbReference>
<feature type="region of interest" description="Disordered" evidence="5">
    <location>
        <begin position="286"/>
        <end position="352"/>
    </location>
</feature>
<feature type="chain" id="PRO_5007827861" evidence="7">
    <location>
        <begin position="24"/>
        <end position="352"/>
    </location>
</feature>
<dbReference type="Proteomes" id="UP000076552">
    <property type="component" value="Unassembled WGS sequence"/>
</dbReference>
<evidence type="ECO:0000256" key="2">
    <source>
        <dbReference type="ARBA" id="ARBA00022692"/>
    </source>
</evidence>
<dbReference type="GO" id="GO:0071944">
    <property type="term" value="C:cell periphery"/>
    <property type="evidence" value="ECO:0007669"/>
    <property type="project" value="UniProtKB-ARBA"/>
</dbReference>
<organism evidence="8 9">
    <name type="scientific">Colletotrichum tofieldiae</name>
    <dbReference type="NCBI Taxonomy" id="708197"/>
    <lineage>
        <taxon>Eukaryota</taxon>
        <taxon>Fungi</taxon>
        <taxon>Dikarya</taxon>
        <taxon>Ascomycota</taxon>
        <taxon>Pezizomycotina</taxon>
        <taxon>Sordariomycetes</taxon>
        <taxon>Hypocreomycetidae</taxon>
        <taxon>Glomerellales</taxon>
        <taxon>Glomerellaceae</taxon>
        <taxon>Colletotrichum</taxon>
        <taxon>Colletotrichum spaethianum species complex</taxon>
    </lineage>
</organism>
<proteinExistence type="predicted"/>
<reference evidence="8 9" key="1">
    <citation type="submission" date="2015-06" db="EMBL/GenBank/DDBJ databases">
        <title>Survival trade-offs in plant roots during colonization by closely related pathogenic and mutualistic fungi.</title>
        <authorList>
            <person name="Hacquard S."/>
            <person name="Kracher B."/>
            <person name="Hiruma K."/>
            <person name="Weinman A."/>
            <person name="Muench P."/>
            <person name="Garrido Oter R."/>
            <person name="Ver Loren van Themaat E."/>
            <person name="Dallerey J.-F."/>
            <person name="Damm U."/>
            <person name="Henrissat B."/>
            <person name="Lespinet O."/>
            <person name="Thon M."/>
            <person name="Kemen E."/>
            <person name="McHardy A.C."/>
            <person name="Schulze-Lefert P."/>
            <person name="O'Connell R.J."/>
        </authorList>
    </citation>
    <scope>NUCLEOTIDE SEQUENCE [LARGE SCALE GENOMIC DNA]</scope>
    <source>
        <strain evidence="8 9">0861</strain>
    </source>
</reference>
<dbReference type="CDD" id="cd12087">
    <property type="entry name" value="TM_EGFR-like"/>
    <property type="match status" value="1"/>
</dbReference>
<keyword evidence="2 6" id="KW-0812">Transmembrane</keyword>
<protein>
    <submittedName>
        <fullName evidence="8">Uncharacterized protein</fullName>
    </submittedName>
</protein>
<dbReference type="AlphaFoldDB" id="A0A161V528"/>
<dbReference type="STRING" id="708197.A0A161V528"/>
<accession>A0A161V528</accession>
<name>A0A161V528_9PEZI</name>
<comment type="subcellular location">
    <subcellularLocation>
        <location evidence="1">Membrane</location>
        <topology evidence="1">Single-pass membrane protein</topology>
    </subcellularLocation>
</comment>
<dbReference type="PANTHER" id="PTHR15549">
    <property type="entry name" value="PAIRED IMMUNOGLOBULIN-LIKE TYPE 2 RECEPTOR"/>
    <property type="match status" value="1"/>
</dbReference>
<feature type="region of interest" description="Disordered" evidence="5">
    <location>
        <begin position="210"/>
        <end position="249"/>
    </location>
</feature>
<evidence type="ECO:0000256" key="6">
    <source>
        <dbReference type="SAM" id="Phobius"/>
    </source>
</evidence>
<dbReference type="EMBL" id="LFIV01000009">
    <property type="protein sequence ID" value="KZL77171.1"/>
    <property type="molecule type" value="Genomic_DNA"/>
</dbReference>
<feature type="transmembrane region" description="Helical" evidence="6">
    <location>
        <begin position="254"/>
        <end position="278"/>
    </location>
</feature>
<keyword evidence="9" id="KW-1185">Reference proteome</keyword>
<feature type="signal peptide" evidence="7">
    <location>
        <begin position="1"/>
        <end position="23"/>
    </location>
</feature>
<evidence type="ECO:0000256" key="1">
    <source>
        <dbReference type="ARBA" id="ARBA00004167"/>
    </source>
</evidence>